<evidence type="ECO:0000313" key="2">
    <source>
        <dbReference type="Proteomes" id="UP000094936"/>
    </source>
</evidence>
<reference evidence="1 2" key="1">
    <citation type="submission" date="2016-05" db="EMBL/GenBank/DDBJ databases">
        <title>Genomic Taxonomy of the Vibrionaceae.</title>
        <authorList>
            <person name="Gomez-Gil B."/>
            <person name="Enciso-Ibarra J."/>
        </authorList>
    </citation>
    <scope>NUCLEOTIDE SEQUENCE [LARGE SCALE GENOMIC DNA]</scope>
    <source>
        <strain evidence="1 2">CAIM 1920</strain>
    </source>
</reference>
<evidence type="ECO:0000313" key="1">
    <source>
        <dbReference type="EMBL" id="ODA33098.1"/>
    </source>
</evidence>
<protein>
    <submittedName>
        <fullName evidence="1">Uncharacterized protein</fullName>
    </submittedName>
</protein>
<dbReference type="OrthoDB" id="5917005at2"/>
<accession>A0A1C3EIQ1</accession>
<dbReference type="RefSeq" id="WP_068902445.1">
    <property type="nucleotide sequence ID" value="NZ_JBHUIF010000002.1"/>
</dbReference>
<proteinExistence type="predicted"/>
<keyword evidence="2" id="KW-1185">Reference proteome</keyword>
<dbReference type="STRING" id="1080227.A8L45_11715"/>
<gene>
    <name evidence="1" type="ORF">A8L45_11715</name>
</gene>
<organism evidence="1 2">
    <name type="scientific">Veronia pacifica</name>
    <dbReference type="NCBI Taxonomy" id="1080227"/>
    <lineage>
        <taxon>Bacteria</taxon>
        <taxon>Pseudomonadati</taxon>
        <taxon>Pseudomonadota</taxon>
        <taxon>Gammaproteobacteria</taxon>
        <taxon>Vibrionales</taxon>
        <taxon>Vibrionaceae</taxon>
        <taxon>Veronia</taxon>
    </lineage>
</organism>
<dbReference type="Proteomes" id="UP000094936">
    <property type="component" value="Unassembled WGS sequence"/>
</dbReference>
<dbReference type="EMBL" id="LYBM01000019">
    <property type="protein sequence ID" value="ODA33098.1"/>
    <property type="molecule type" value="Genomic_DNA"/>
</dbReference>
<comment type="caution">
    <text evidence="1">The sequence shown here is derived from an EMBL/GenBank/DDBJ whole genome shotgun (WGS) entry which is preliminary data.</text>
</comment>
<dbReference type="AlphaFoldDB" id="A0A1C3EIQ1"/>
<name>A0A1C3EIQ1_9GAMM</name>
<sequence>MPSVIDFPSRYRQTESEDDEITEMIREELNHLSSNQFMIETILSRMKPFIETLDYDLELDIEADDEEMDSITAAIPHIQSLQSRFDEVITAVISERILHEIHRFHIERANKVT</sequence>